<sequence length="195" mass="21683">MLVGERKKAKSSSMEKENLVENEDDVFDERSNWVGCKLYMASTLEEGPDGDGSHEADDAILEVGITKKSEGGNIINGNVTGNDRFAPLLSSLIFIFLPSPTARRRHHRPRNATLMAEECNVQEAWGGRSEKRDSSGRGTDLRPHDEPNRAIIVVEMKEVEHAEIAEDLLDIGGGGIERIVYLGDVEQYSLKFEQQ</sequence>
<feature type="region of interest" description="Disordered" evidence="1">
    <location>
        <begin position="1"/>
        <end position="23"/>
    </location>
</feature>
<comment type="caution">
    <text evidence="2">The sequence shown here is derived from an EMBL/GenBank/DDBJ whole genome shotgun (WGS) entry which is preliminary data.</text>
</comment>
<accession>A0A834SC83</accession>
<proteinExistence type="predicted"/>
<protein>
    <submittedName>
        <fullName evidence="2">Uncharacterized protein</fullName>
    </submittedName>
</protein>
<dbReference type="Proteomes" id="UP000634136">
    <property type="component" value="Unassembled WGS sequence"/>
</dbReference>
<name>A0A834SC83_9FABA</name>
<evidence type="ECO:0000256" key="1">
    <source>
        <dbReference type="SAM" id="MobiDB-lite"/>
    </source>
</evidence>
<evidence type="ECO:0000313" key="2">
    <source>
        <dbReference type="EMBL" id="KAF7801250.1"/>
    </source>
</evidence>
<feature type="compositionally biased region" description="Basic and acidic residues" evidence="1">
    <location>
        <begin position="128"/>
        <end position="148"/>
    </location>
</feature>
<reference evidence="2" key="1">
    <citation type="submission" date="2020-09" db="EMBL/GenBank/DDBJ databases">
        <title>Genome-Enabled Discovery of Anthraquinone Biosynthesis in Senna tora.</title>
        <authorList>
            <person name="Kang S.-H."/>
            <person name="Pandey R.P."/>
            <person name="Lee C.-M."/>
            <person name="Sim J.-S."/>
            <person name="Jeong J.-T."/>
            <person name="Choi B.-S."/>
            <person name="Jung M."/>
            <person name="Ginzburg D."/>
            <person name="Zhao K."/>
            <person name="Won S.Y."/>
            <person name="Oh T.-J."/>
            <person name="Yu Y."/>
            <person name="Kim N.-H."/>
            <person name="Lee O.R."/>
            <person name="Lee T.-H."/>
            <person name="Bashyal P."/>
            <person name="Kim T.-S."/>
            <person name="Lee W.-H."/>
            <person name="Kawkins C."/>
            <person name="Kim C.-K."/>
            <person name="Kim J.S."/>
            <person name="Ahn B.O."/>
            <person name="Rhee S.Y."/>
            <person name="Sohng J.K."/>
        </authorList>
    </citation>
    <scope>NUCLEOTIDE SEQUENCE</scope>
    <source>
        <tissue evidence="2">Leaf</tissue>
    </source>
</reference>
<dbReference type="AlphaFoldDB" id="A0A834SC83"/>
<gene>
    <name evidence="2" type="ORF">G2W53_040361</name>
</gene>
<keyword evidence="3" id="KW-1185">Reference proteome</keyword>
<dbReference type="EMBL" id="JAAIUW010000013">
    <property type="protein sequence ID" value="KAF7801250.1"/>
    <property type="molecule type" value="Genomic_DNA"/>
</dbReference>
<evidence type="ECO:0000313" key="3">
    <source>
        <dbReference type="Proteomes" id="UP000634136"/>
    </source>
</evidence>
<feature type="region of interest" description="Disordered" evidence="1">
    <location>
        <begin position="124"/>
        <end position="148"/>
    </location>
</feature>
<organism evidence="2 3">
    <name type="scientific">Senna tora</name>
    <dbReference type="NCBI Taxonomy" id="362788"/>
    <lineage>
        <taxon>Eukaryota</taxon>
        <taxon>Viridiplantae</taxon>
        <taxon>Streptophyta</taxon>
        <taxon>Embryophyta</taxon>
        <taxon>Tracheophyta</taxon>
        <taxon>Spermatophyta</taxon>
        <taxon>Magnoliopsida</taxon>
        <taxon>eudicotyledons</taxon>
        <taxon>Gunneridae</taxon>
        <taxon>Pentapetalae</taxon>
        <taxon>rosids</taxon>
        <taxon>fabids</taxon>
        <taxon>Fabales</taxon>
        <taxon>Fabaceae</taxon>
        <taxon>Caesalpinioideae</taxon>
        <taxon>Cassia clade</taxon>
        <taxon>Senna</taxon>
    </lineage>
</organism>